<keyword evidence="1" id="KW-0472">Membrane</keyword>
<evidence type="ECO:0000313" key="6">
    <source>
        <dbReference type="Proteomes" id="UP001315686"/>
    </source>
</evidence>
<feature type="domain" description="OmpA-like" evidence="4">
    <location>
        <begin position="826"/>
        <end position="946"/>
    </location>
</feature>
<sequence length="978" mass="97759">MRKQLGAAVGIVGVGLLGLYASGNPAKRIEAEIDAAAGAVQGTSVHGLKADVSGRDIALTGIADTEAERDAMLAALNDVPGRRVVRDMTTVLPVAAPFAMTVEKTGDGMVTSGHVPTEALRRALSGPLGEAGVGALTLSSGAPEGWAEAAGAGVETLTPLINGKLEMSDGRVALSGLALSPVEAAMAEAPLEGLPEGFEALVDLTLLDDGKPFALDVSSTDGAAVWNGGKLPAVMPAEALGAAFGSPVEGEPEIAKIGEDELHWPLAASQSLKALAALKSGQLRIEDKAVALTGLAADPATAEAVETAMRELPEGFRAEVALEVEDDGKPFGLMLTSKAGVFTGAGKLPAVLSRETLVGLTGAPIEGEITDARIGHDEEDFGTAVAAGVAALKTLESGSLDLSEDRAVLSGFAANPDAAAAAEEALSDLPQAFEAVVEIELIDDGEPMDLTVLKDPSGLTATGKVPAALDGFAYGEDVATDELTVAKIGADNAGFVARTPAGLNALREMEAGVLHVTDEGVSLSGAVLNPEAEARVRQALAGLEGDAPVIELDVLDDGTPMSVVVTKADGAMSAAGKVPAAMEGFAYGEGVDSAAVTVARIGAEDTQVAALTQVGLEALAQLNTGVATVRDGTLTVTGEANTQAESDAVAAALAAVEGSTFDLAVLDDGAPVAFEVAYAAESGMAVSGKLPMGVAPGDFAAASGLEAASGTPAVSGLSDAGGQGALDALGAAAPWLPVTESLRVVQAAEGAPEVTMVLSPGADAELVQAAMAEALGNSASVSVSAAEPAAEGAERVNAATGEAQVALGGAWLPVVGFDPSAQVCQEQSELALSESSLNFLSGSARLDGQAIRAINRLTAIARQCFTLDDLALEIGGHTDNQGDEASNYALSQQRAEAVVAALTARGVGGARITAQGFGPSQPVADNATAEGRAANRRTTIAWSVIGEPPEGAATEETTGEENDGAAIEDDAATETAEE</sequence>
<name>A0AAP2CSG9_9RHOB</name>
<organism evidence="5 6">
    <name type="scientific">Harenicola maris</name>
    <dbReference type="NCBI Taxonomy" id="2841044"/>
    <lineage>
        <taxon>Bacteria</taxon>
        <taxon>Pseudomonadati</taxon>
        <taxon>Pseudomonadota</taxon>
        <taxon>Alphaproteobacteria</taxon>
        <taxon>Rhodobacterales</taxon>
        <taxon>Paracoccaceae</taxon>
        <taxon>Harenicola</taxon>
    </lineage>
</organism>
<dbReference type="RefSeq" id="WP_327795493.1">
    <property type="nucleotide sequence ID" value="NZ_JADQAZ010000004.1"/>
</dbReference>
<dbReference type="PANTHER" id="PTHR30329:SF21">
    <property type="entry name" value="LIPOPROTEIN YIAD-RELATED"/>
    <property type="match status" value="1"/>
</dbReference>
<dbReference type="PROSITE" id="PS51123">
    <property type="entry name" value="OMPA_2"/>
    <property type="match status" value="1"/>
</dbReference>
<dbReference type="Proteomes" id="UP001315686">
    <property type="component" value="Unassembled WGS sequence"/>
</dbReference>
<evidence type="ECO:0000259" key="3">
    <source>
        <dbReference type="PROSITE" id="PS50914"/>
    </source>
</evidence>
<evidence type="ECO:0000313" key="5">
    <source>
        <dbReference type="EMBL" id="MBT0959258.1"/>
    </source>
</evidence>
<evidence type="ECO:0000259" key="4">
    <source>
        <dbReference type="PROSITE" id="PS51123"/>
    </source>
</evidence>
<dbReference type="EMBL" id="JADQAZ010000004">
    <property type="protein sequence ID" value="MBT0959258.1"/>
    <property type="molecule type" value="Genomic_DNA"/>
</dbReference>
<gene>
    <name evidence="5" type="ORF">IV417_17860</name>
</gene>
<accession>A0AAP2CSG9</accession>
<proteinExistence type="predicted"/>
<dbReference type="Gene3D" id="3.30.1330.60">
    <property type="entry name" value="OmpA-like domain"/>
    <property type="match status" value="1"/>
</dbReference>
<evidence type="ECO:0000256" key="2">
    <source>
        <dbReference type="SAM" id="MobiDB-lite"/>
    </source>
</evidence>
<dbReference type="SUPFAM" id="SSF103088">
    <property type="entry name" value="OmpA-like"/>
    <property type="match status" value="1"/>
</dbReference>
<keyword evidence="6" id="KW-1185">Reference proteome</keyword>
<dbReference type="PROSITE" id="PS50914">
    <property type="entry name" value="BON"/>
    <property type="match status" value="1"/>
</dbReference>
<protein>
    <submittedName>
        <fullName evidence="5">OmpA family protein</fullName>
    </submittedName>
</protein>
<dbReference type="Gene3D" id="3.40.1520.20">
    <property type="match status" value="4"/>
</dbReference>
<dbReference type="InterPro" id="IPR007055">
    <property type="entry name" value="BON_dom"/>
</dbReference>
<feature type="domain" description="BON" evidence="3">
    <location>
        <begin position="25"/>
        <end position="93"/>
    </location>
</feature>
<dbReference type="InterPro" id="IPR036737">
    <property type="entry name" value="OmpA-like_sf"/>
</dbReference>
<dbReference type="Pfam" id="PF04972">
    <property type="entry name" value="BON"/>
    <property type="match status" value="1"/>
</dbReference>
<dbReference type="AlphaFoldDB" id="A0AAP2CSG9"/>
<dbReference type="Pfam" id="PF00691">
    <property type="entry name" value="OmpA"/>
    <property type="match status" value="1"/>
</dbReference>
<feature type="compositionally biased region" description="Acidic residues" evidence="2">
    <location>
        <begin position="957"/>
        <end position="978"/>
    </location>
</feature>
<dbReference type="PANTHER" id="PTHR30329">
    <property type="entry name" value="STATOR ELEMENT OF FLAGELLAR MOTOR COMPLEX"/>
    <property type="match status" value="1"/>
</dbReference>
<feature type="region of interest" description="Disordered" evidence="2">
    <location>
        <begin position="940"/>
        <end position="978"/>
    </location>
</feature>
<reference evidence="5 6" key="1">
    <citation type="journal article" date="2021" name="Arch. Microbiol.">
        <title>Harenicola maris gen. nov., sp. nov. isolated from the Sea of Japan shallow sediments.</title>
        <authorList>
            <person name="Romanenko L.A."/>
            <person name="Kurilenko V.V."/>
            <person name="Chernysheva N.Y."/>
            <person name="Tekutyeva L.A."/>
            <person name="Velansky P.V."/>
            <person name="Svetashev V.I."/>
            <person name="Isaeva M.P."/>
        </authorList>
    </citation>
    <scope>NUCLEOTIDE SEQUENCE [LARGE SCALE GENOMIC DNA]</scope>
    <source>
        <strain evidence="5 6">KMM 3653</strain>
    </source>
</reference>
<dbReference type="CDD" id="cd07185">
    <property type="entry name" value="OmpA_C-like"/>
    <property type="match status" value="1"/>
</dbReference>
<evidence type="ECO:0000256" key="1">
    <source>
        <dbReference type="PROSITE-ProRule" id="PRU00473"/>
    </source>
</evidence>
<dbReference type="InterPro" id="IPR006665">
    <property type="entry name" value="OmpA-like"/>
</dbReference>
<comment type="caution">
    <text evidence="5">The sequence shown here is derived from an EMBL/GenBank/DDBJ whole genome shotgun (WGS) entry which is preliminary data.</text>
</comment>
<dbReference type="GO" id="GO:0016020">
    <property type="term" value="C:membrane"/>
    <property type="evidence" value="ECO:0007669"/>
    <property type="project" value="UniProtKB-UniRule"/>
</dbReference>
<dbReference type="InterPro" id="IPR050330">
    <property type="entry name" value="Bact_OuterMem_StrucFunc"/>
</dbReference>
<feature type="compositionally biased region" description="Low complexity" evidence="2">
    <location>
        <begin position="946"/>
        <end position="956"/>
    </location>
</feature>